<organism evidence="9 10">
    <name type="scientific">Candidatus Nitronauta litoralis</name>
    <dbReference type="NCBI Taxonomy" id="2705533"/>
    <lineage>
        <taxon>Bacteria</taxon>
        <taxon>Pseudomonadati</taxon>
        <taxon>Nitrospinota/Tectimicrobiota group</taxon>
        <taxon>Nitrospinota</taxon>
        <taxon>Nitrospinia</taxon>
        <taxon>Nitrospinales</taxon>
        <taxon>Nitrospinaceae</taxon>
        <taxon>Candidatus Nitronauta</taxon>
    </lineage>
</organism>
<evidence type="ECO:0000259" key="8">
    <source>
        <dbReference type="Pfam" id="PF12704"/>
    </source>
</evidence>
<evidence type="ECO:0000256" key="3">
    <source>
        <dbReference type="ARBA" id="ARBA00022692"/>
    </source>
</evidence>
<sequence length="419" mass="46844">MMVVYLTWKSIQNRKMTSLLCVVSIALSVALLLGVERMKNGARNGFTNTISQTDLIVGSKGGPLQLVLYTIFRIGAPTNNIRYSSYTKIKNLPEVDWTIPISLGDAYRGYRVVGTDENLFKYYRYRGDKKIEILEGQIPKGIFDVVLGFEVAQKYQHKTSDSIVLSHGISKRSIMEHSNTPFRVVGVLKPTGTPIDRSVFITLEGMEALHFGWEEGVPRKGNDISPEKLKKANIQIRQITSFLLKTKNRIQTLKLQRKIDSFPKDPLMAVIPGVALHELWRTLSYVENILFLISLCVLVVGLISVIISLYTSLNERRREIAIFRALGSGIGKVVSLLMFESTLIVLMGILLGTIFLYLGLFIVRPILESNFSLYLPIQSLSSTEWMYLGGILLGGIIAGLIPAIKAYRNSLQDGLTIQA</sequence>
<dbReference type="Proteomes" id="UP000594688">
    <property type="component" value="Chromosome"/>
</dbReference>
<dbReference type="PANTHER" id="PTHR43738">
    <property type="entry name" value="ABC TRANSPORTER, MEMBRANE PROTEIN"/>
    <property type="match status" value="1"/>
</dbReference>
<feature type="transmembrane region" description="Helical" evidence="6">
    <location>
        <begin position="289"/>
        <end position="313"/>
    </location>
</feature>
<gene>
    <name evidence="9" type="ORF">G3M70_11835</name>
</gene>
<dbReference type="EMBL" id="CP048685">
    <property type="protein sequence ID" value="QPJ62522.1"/>
    <property type="molecule type" value="Genomic_DNA"/>
</dbReference>
<evidence type="ECO:0000313" key="10">
    <source>
        <dbReference type="Proteomes" id="UP000594688"/>
    </source>
</evidence>
<evidence type="ECO:0000256" key="4">
    <source>
        <dbReference type="ARBA" id="ARBA00022989"/>
    </source>
</evidence>
<protein>
    <submittedName>
        <fullName evidence="9">FtsX-like permease family protein</fullName>
    </submittedName>
</protein>
<keyword evidence="4 6" id="KW-1133">Transmembrane helix</keyword>
<evidence type="ECO:0000256" key="1">
    <source>
        <dbReference type="ARBA" id="ARBA00004651"/>
    </source>
</evidence>
<reference evidence="9 10" key="1">
    <citation type="submission" date="2020-02" db="EMBL/GenBank/DDBJ databases">
        <title>Genomic and physiological characterization of two novel Nitrospinaceae genera.</title>
        <authorList>
            <person name="Mueller A.J."/>
            <person name="Jung M.-Y."/>
            <person name="Strachan C.R."/>
            <person name="Herbold C.W."/>
            <person name="Kirkegaard R.H."/>
            <person name="Daims H."/>
        </authorList>
    </citation>
    <scope>NUCLEOTIDE SEQUENCE [LARGE SCALE GENOMIC DNA]</scope>
    <source>
        <strain evidence="9">EB</strain>
    </source>
</reference>
<comment type="subcellular location">
    <subcellularLocation>
        <location evidence="1">Cell membrane</location>
        <topology evidence="1">Multi-pass membrane protein</topology>
    </subcellularLocation>
</comment>
<feature type="domain" description="MacB-like periplasmic core" evidence="8">
    <location>
        <begin position="18"/>
        <end position="209"/>
    </location>
</feature>
<dbReference type="PANTHER" id="PTHR43738:SF2">
    <property type="entry name" value="ABC TRANSPORTER PERMEASE"/>
    <property type="match status" value="1"/>
</dbReference>
<proteinExistence type="predicted"/>
<feature type="transmembrane region" description="Helical" evidence="6">
    <location>
        <begin position="385"/>
        <end position="404"/>
    </location>
</feature>
<evidence type="ECO:0000256" key="2">
    <source>
        <dbReference type="ARBA" id="ARBA00022475"/>
    </source>
</evidence>
<evidence type="ECO:0000256" key="5">
    <source>
        <dbReference type="ARBA" id="ARBA00023136"/>
    </source>
</evidence>
<evidence type="ECO:0000313" key="9">
    <source>
        <dbReference type="EMBL" id="QPJ62522.1"/>
    </source>
</evidence>
<keyword evidence="3 6" id="KW-0812">Transmembrane</keyword>
<feature type="domain" description="ABC3 transporter permease C-terminal" evidence="7">
    <location>
        <begin position="292"/>
        <end position="408"/>
    </location>
</feature>
<dbReference type="Pfam" id="PF02687">
    <property type="entry name" value="FtsX"/>
    <property type="match status" value="1"/>
</dbReference>
<evidence type="ECO:0000259" key="7">
    <source>
        <dbReference type="Pfam" id="PF02687"/>
    </source>
</evidence>
<keyword evidence="2" id="KW-1003">Cell membrane</keyword>
<accession>A0A7T0BWY0</accession>
<dbReference type="InterPro" id="IPR025857">
    <property type="entry name" value="MacB_PCD"/>
</dbReference>
<feature type="transmembrane region" description="Helical" evidence="6">
    <location>
        <begin position="334"/>
        <end position="363"/>
    </location>
</feature>
<dbReference type="GO" id="GO:0005886">
    <property type="term" value="C:plasma membrane"/>
    <property type="evidence" value="ECO:0007669"/>
    <property type="project" value="UniProtKB-SubCell"/>
</dbReference>
<dbReference type="InterPro" id="IPR003838">
    <property type="entry name" value="ABC3_permease_C"/>
</dbReference>
<dbReference type="InterPro" id="IPR051125">
    <property type="entry name" value="ABC-4/HrtB_transporter"/>
</dbReference>
<evidence type="ECO:0000256" key="6">
    <source>
        <dbReference type="SAM" id="Phobius"/>
    </source>
</evidence>
<keyword evidence="5 6" id="KW-0472">Membrane</keyword>
<dbReference type="KEGG" id="nli:G3M70_11835"/>
<dbReference type="Pfam" id="PF12704">
    <property type="entry name" value="MacB_PCD"/>
    <property type="match status" value="1"/>
</dbReference>
<dbReference type="AlphaFoldDB" id="A0A7T0BWY0"/>
<name>A0A7T0BWY0_9BACT</name>